<evidence type="ECO:0000256" key="11">
    <source>
        <dbReference type="ARBA" id="ARBA00075356"/>
    </source>
</evidence>
<keyword evidence="8" id="KW-0482">Metalloprotease</keyword>
<gene>
    <name evidence="14" type="primary">pepP</name>
    <name evidence="14" type="ORF">ERCIPSPA2889_632</name>
</gene>
<dbReference type="GO" id="GO:0070006">
    <property type="term" value="F:metalloaminopeptidase activity"/>
    <property type="evidence" value="ECO:0007669"/>
    <property type="project" value="InterPro"/>
</dbReference>
<dbReference type="EMBL" id="LR217730">
    <property type="protein sequence ID" value="VFP86524.1"/>
    <property type="molecule type" value="Genomic_DNA"/>
</dbReference>
<evidence type="ECO:0000256" key="1">
    <source>
        <dbReference type="ARBA" id="ARBA00001424"/>
    </source>
</evidence>
<dbReference type="EC" id="3.4.11.9" evidence="4"/>
<reference evidence="14 15" key="1">
    <citation type="submission" date="2019-02" db="EMBL/GenBank/DDBJ databases">
        <authorList>
            <person name="Manzano-Marin A."/>
            <person name="Manzano-Marin A."/>
        </authorList>
    </citation>
    <scope>NUCLEOTIDE SEQUENCE [LARGE SCALE GENOMIC DNA]</scope>
    <source>
        <strain evidence="14 15">ErCipseudotsugae</strain>
    </source>
</reference>
<evidence type="ECO:0000256" key="8">
    <source>
        <dbReference type="ARBA" id="ARBA00023049"/>
    </source>
</evidence>
<protein>
    <recommendedName>
        <fullName evidence="10">Xaa-Pro aminopeptidase</fullName>
        <ecNumber evidence="4">3.4.11.9</ecNumber>
    </recommendedName>
    <alternativeName>
        <fullName evidence="11">Aminopeptidase P II</fullName>
    </alternativeName>
    <alternativeName>
        <fullName evidence="12">X-Pro aminopeptidase</fullName>
    </alternativeName>
</protein>
<dbReference type="FunFam" id="3.90.230.10:FF:000002">
    <property type="entry name" value="Xaa-Pro aminopeptidase 3"/>
    <property type="match status" value="1"/>
</dbReference>
<dbReference type="InterPro" id="IPR001714">
    <property type="entry name" value="Pept_M24_MAP"/>
</dbReference>
<dbReference type="InterPro" id="IPR029149">
    <property type="entry name" value="Creatin/AminoP/Spt16_N"/>
</dbReference>
<sequence>MTKKEFLYRRQALLSKMAPSSGALFFAAPVIMRNKDNAYPYRQNSDFWYFTGLNEPEAALLLIKITTYQDYSVLFNRRPTLQTKTWLGPCLGQDAAPSQLAVDYSFPWDTISNNICYFLNGLRIIYHAQGQDKVSDTIVSSILHKLQNGLLQHCSSPSIVADWRPWVHELRLIKSKAEQGLLREAGHISALGHQRAIACLVPDMYEYQLEGEMQYEFNKNGARFTSYNTIIGSGTNACILHYNNNTKKIKSGELVLMDAGCELQGYAGDITRTIPVNGIFSVPQRAIYSIVLDAINLGLALYTPGTTIFQVTKKVTYMITKRLMQLNILHGNLETLIEENAVHQFFMHKLSHWLGLDVHDVGSYGQNYDRVLEPGMVLTVEPGIYIAPDASVPKEYLGIGIRIEDTILITKDGNENLTILAEKNITKIETLMMNKKKS</sequence>
<evidence type="ECO:0000256" key="2">
    <source>
        <dbReference type="ARBA" id="ARBA00001936"/>
    </source>
</evidence>
<accession>A0A451DIL7</accession>
<evidence type="ECO:0000313" key="14">
    <source>
        <dbReference type="EMBL" id="VFP86524.1"/>
    </source>
</evidence>
<evidence type="ECO:0000313" key="15">
    <source>
        <dbReference type="Proteomes" id="UP000294343"/>
    </source>
</evidence>
<keyword evidence="6" id="KW-0479">Metal-binding</keyword>
<comment type="catalytic activity">
    <reaction evidence="1">
        <text>Release of any N-terminal amino acid, including proline, that is linked to proline, even from a dipeptide or tripeptide.</text>
        <dbReference type="EC" id="3.4.11.9"/>
    </reaction>
</comment>
<proteinExistence type="inferred from homology"/>
<dbReference type="GO" id="GO:0005829">
    <property type="term" value="C:cytosol"/>
    <property type="evidence" value="ECO:0007669"/>
    <property type="project" value="TreeGrafter"/>
</dbReference>
<dbReference type="GO" id="GO:0030145">
    <property type="term" value="F:manganese ion binding"/>
    <property type="evidence" value="ECO:0007669"/>
    <property type="project" value="InterPro"/>
</dbReference>
<evidence type="ECO:0000256" key="3">
    <source>
        <dbReference type="ARBA" id="ARBA00008766"/>
    </source>
</evidence>
<evidence type="ECO:0000256" key="6">
    <source>
        <dbReference type="ARBA" id="ARBA00022723"/>
    </source>
</evidence>
<comment type="similarity">
    <text evidence="3">Belongs to the peptidase M24B family.</text>
</comment>
<dbReference type="InterPro" id="IPR000994">
    <property type="entry name" value="Pept_M24"/>
</dbReference>
<dbReference type="NCBIfam" id="NF008131">
    <property type="entry name" value="PRK10879.1"/>
    <property type="match status" value="1"/>
</dbReference>
<dbReference type="SUPFAM" id="SSF53092">
    <property type="entry name" value="Creatinase/prolidase N-terminal domain"/>
    <property type="match status" value="1"/>
</dbReference>
<dbReference type="PRINTS" id="PR00599">
    <property type="entry name" value="MAPEPTIDASE"/>
</dbReference>
<dbReference type="Pfam" id="PF00557">
    <property type="entry name" value="Peptidase_M24"/>
    <property type="match status" value="1"/>
</dbReference>
<keyword evidence="14" id="KW-0031">Aminopeptidase</keyword>
<dbReference type="AlphaFoldDB" id="A0A451DIL7"/>
<dbReference type="Proteomes" id="UP000294343">
    <property type="component" value="Chromosome"/>
</dbReference>
<keyword evidence="9" id="KW-0464">Manganese</keyword>
<dbReference type="RefSeq" id="WP_157989447.1">
    <property type="nucleotide sequence ID" value="NZ_LR217730.1"/>
</dbReference>
<dbReference type="Pfam" id="PF05195">
    <property type="entry name" value="AMP_N"/>
    <property type="match status" value="1"/>
</dbReference>
<dbReference type="Gene3D" id="3.90.230.10">
    <property type="entry name" value="Creatinase/methionine aminopeptidase superfamily"/>
    <property type="match status" value="1"/>
</dbReference>
<evidence type="ECO:0000256" key="7">
    <source>
        <dbReference type="ARBA" id="ARBA00022801"/>
    </source>
</evidence>
<organism evidence="14 15">
    <name type="scientific">Candidatus Erwinia haradaeae</name>
    <dbReference type="NCBI Taxonomy" id="1922217"/>
    <lineage>
        <taxon>Bacteria</taxon>
        <taxon>Pseudomonadati</taxon>
        <taxon>Pseudomonadota</taxon>
        <taxon>Gammaproteobacteria</taxon>
        <taxon>Enterobacterales</taxon>
        <taxon>Erwiniaceae</taxon>
        <taxon>Erwinia</taxon>
    </lineage>
</organism>
<dbReference type="CDD" id="cd01087">
    <property type="entry name" value="Prolidase"/>
    <property type="match status" value="1"/>
</dbReference>
<feature type="domain" description="Aminopeptidase P N-terminal" evidence="13">
    <location>
        <begin position="1"/>
        <end position="136"/>
    </location>
</feature>
<evidence type="ECO:0000259" key="13">
    <source>
        <dbReference type="SMART" id="SM01011"/>
    </source>
</evidence>
<keyword evidence="5" id="KW-0645">Protease</keyword>
<dbReference type="OrthoDB" id="9806388at2"/>
<evidence type="ECO:0000256" key="10">
    <source>
        <dbReference type="ARBA" id="ARBA00069363"/>
    </source>
</evidence>
<name>A0A451DIL7_9GAMM</name>
<evidence type="ECO:0000256" key="12">
    <source>
        <dbReference type="ARBA" id="ARBA00081411"/>
    </source>
</evidence>
<evidence type="ECO:0000256" key="5">
    <source>
        <dbReference type="ARBA" id="ARBA00022670"/>
    </source>
</evidence>
<dbReference type="PANTHER" id="PTHR43226">
    <property type="entry name" value="XAA-PRO AMINOPEPTIDASE 3"/>
    <property type="match status" value="1"/>
</dbReference>
<dbReference type="GO" id="GO:0006508">
    <property type="term" value="P:proteolysis"/>
    <property type="evidence" value="ECO:0007669"/>
    <property type="project" value="UniProtKB-KW"/>
</dbReference>
<dbReference type="InterPro" id="IPR007865">
    <property type="entry name" value="Aminopep_P_N"/>
</dbReference>
<comment type="cofactor">
    <cofactor evidence="2">
        <name>Mn(2+)</name>
        <dbReference type="ChEBI" id="CHEBI:29035"/>
    </cofactor>
</comment>
<dbReference type="Gene3D" id="3.40.350.10">
    <property type="entry name" value="Creatinase/prolidase N-terminal domain"/>
    <property type="match status" value="1"/>
</dbReference>
<dbReference type="InterPro" id="IPR036005">
    <property type="entry name" value="Creatinase/aminopeptidase-like"/>
</dbReference>
<keyword evidence="7 14" id="KW-0378">Hydrolase</keyword>
<dbReference type="SUPFAM" id="SSF55920">
    <property type="entry name" value="Creatinase/aminopeptidase"/>
    <property type="match status" value="1"/>
</dbReference>
<evidence type="ECO:0000256" key="4">
    <source>
        <dbReference type="ARBA" id="ARBA00012574"/>
    </source>
</evidence>
<dbReference type="SMART" id="SM01011">
    <property type="entry name" value="AMP_N"/>
    <property type="match status" value="1"/>
</dbReference>
<dbReference type="InterPro" id="IPR052433">
    <property type="entry name" value="X-Pro_dipept-like"/>
</dbReference>
<evidence type="ECO:0000256" key="9">
    <source>
        <dbReference type="ARBA" id="ARBA00023211"/>
    </source>
</evidence>
<dbReference type="PANTHER" id="PTHR43226:SF4">
    <property type="entry name" value="XAA-PRO AMINOPEPTIDASE 3"/>
    <property type="match status" value="1"/>
</dbReference>